<dbReference type="PANTHER" id="PTHR30543">
    <property type="entry name" value="CHROMATE REDUCTASE"/>
    <property type="match status" value="1"/>
</dbReference>
<dbReference type="EMBL" id="PVTL01000013">
    <property type="protein sequence ID" value="PRY64338.1"/>
    <property type="molecule type" value="Genomic_DNA"/>
</dbReference>
<organism evidence="2 3">
    <name type="scientific">Glaciihabitans tibetensis</name>
    <dbReference type="NCBI Taxonomy" id="1266600"/>
    <lineage>
        <taxon>Bacteria</taxon>
        <taxon>Bacillati</taxon>
        <taxon>Actinomycetota</taxon>
        <taxon>Actinomycetes</taxon>
        <taxon>Micrococcales</taxon>
        <taxon>Microbacteriaceae</taxon>
        <taxon>Glaciihabitans</taxon>
    </lineage>
</organism>
<evidence type="ECO:0000313" key="2">
    <source>
        <dbReference type="EMBL" id="PRY64338.1"/>
    </source>
</evidence>
<evidence type="ECO:0000313" key="3">
    <source>
        <dbReference type="Proteomes" id="UP000237983"/>
    </source>
</evidence>
<protein>
    <submittedName>
        <fullName evidence="2">NAD(P)H-dependent FMN reductase</fullName>
    </submittedName>
</protein>
<dbReference type="SUPFAM" id="SSF52218">
    <property type="entry name" value="Flavoproteins"/>
    <property type="match status" value="1"/>
</dbReference>
<dbReference type="Gene3D" id="3.40.50.360">
    <property type="match status" value="1"/>
</dbReference>
<dbReference type="InterPro" id="IPR005025">
    <property type="entry name" value="FMN_Rdtase-like_dom"/>
</dbReference>
<dbReference type="GO" id="GO:0016491">
    <property type="term" value="F:oxidoreductase activity"/>
    <property type="evidence" value="ECO:0007669"/>
    <property type="project" value="InterPro"/>
</dbReference>
<dbReference type="RefSeq" id="WP_106215149.1">
    <property type="nucleotide sequence ID" value="NZ_PVTL01000013.1"/>
</dbReference>
<evidence type="ECO:0000259" key="1">
    <source>
        <dbReference type="Pfam" id="PF03358"/>
    </source>
</evidence>
<dbReference type="Pfam" id="PF03358">
    <property type="entry name" value="FMN_red"/>
    <property type="match status" value="1"/>
</dbReference>
<dbReference type="OrthoDB" id="9812295at2"/>
<dbReference type="InterPro" id="IPR050712">
    <property type="entry name" value="NAD(P)H-dep_reductase"/>
</dbReference>
<dbReference type="InterPro" id="IPR029039">
    <property type="entry name" value="Flavoprotein-like_sf"/>
</dbReference>
<accession>A0A2T0V2Q1</accession>
<proteinExistence type="predicted"/>
<dbReference type="Proteomes" id="UP000237983">
    <property type="component" value="Unassembled WGS sequence"/>
</dbReference>
<name>A0A2T0V2Q1_9MICO</name>
<gene>
    <name evidence="2" type="ORF">B0I08_11345</name>
</gene>
<dbReference type="GO" id="GO:0005829">
    <property type="term" value="C:cytosol"/>
    <property type="evidence" value="ECO:0007669"/>
    <property type="project" value="TreeGrafter"/>
</dbReference>
<reference evidence="2 3" key="1">
    <citation type="submission" date="2018-03" db="EMBL/GenBank/DDBJ databases">
        <title>Genomic Encyclopedia of Type Strains, Phase III (KMG-III): the genomes of soil and plant-associated and newly described type strains.</title>
        <authorList>
            <person name="Whitman W."/>
        </authorList>
    </citation>
    <scope>NUCLEOTIDE SEQUENCE [LARGE SCALE GENOMIC DNA]</scope>
    <source>
        <strain evidence="2 3">CGMCC 1.12484</strain>
    </source>
</reference>
<comment type="caution">
    <text evidence="2">The sequence shown here is derived from an EMBL/GenBank/DDBJ whole genome shotgun (WGS) entry which is preliminary data.</text>
</comment>
<sequence length="191" mass="19484">MTDTNILVLVGSLRSGSKNRQLAEVATDVAAEGVTVSVFEGIADLPFYNEDIDVEGSVPAAAVDFRAAANAADAFLLITPEHNGTIPAVLKNAIDWASRPFGQGALTGKPLAAIGSAYGQFGGVWAQDEVRKSTGIAGANVLTDVTLSIPGSVVRFAEIHPKDDAEVVEQLTAVVAAVAAAVTAVEPTAAA</sequence>
<dbReference type="PANTHER" id="PTHR30543:SF21">
    <property type="entry name" value="NAD(P)H-DEPENDENT FMN REDUCTASE LOT6"/>
    <property type="match status" value="1"/>
</dbReference>
<dbReference type="GO" id="GO:0010181">
    <property type="term" value="F:FMN binding"/>
    <property type="evidence" value="ECO:0007669"/>
    <property type="project" value="TreeGrafter"/>
</dbReference>
<keyword evidence="3" id="KW-1185">Reference proteome</keyword>
<dbReference type="AlphaFoldDB" id="A0A2T0V2Q1"/>
<feature type="domain" description="NADPH-dependent FMN reductase-like" evidence="1">
    <location>
        <begin position="5"/>
        <end position="150"/>
    </location>
</feature>